<organism evidence="1 2">
    <name type="scientific">Halarchaeum rubridurum</name>
    <dbReference type="NCBI Taxonomy" id="489911"/>
    <lineage>
        <taxon>Archaea</taxon>
        <taxon>Methanobacteriati</taxon>
        <taxon>Methanobacteriota</taxon>
        <taxon>Stenosarchaea group</taxon>
        <taxon>Halobacteria</taxon>
        <taxon>Halobacteriales</taxon>
        <taxon>Halobacteriaceae</taxon>
    </lineage>
</organism>
<gene>
    <name evidence="1" type="ORF">J2752_002613</name>
</gene>
<reference evidence="1" key="1">
    <citation type="submission" date="2021-03" db="EMBL/GenBank/DDBJ databases">
        <title>Genomic Encyclopedia of Type Strains, Phase IV (KMG-IV): sequencing the most valuable type-strain genomes for metagenomic binning, comparative biology and taxonomic classification.</title>
        <authorList>
            <person name="Goeker M."/>
        </authorList>
    </citation>
    <scope>NUCLEOTIDE SEQUENCE</scope>
    <source>
        <strain evidence="1">DSM 22443</strain>
    </source>
</reference>
<proteinExistence type="predicted"/>
<protein>
    <submittedName>
        <fullName evidence="1">Uncharacterized protein</fullName>
    </submittedName>
</protein>
<accession>A0A8T4GV11</accession>
<dbReference type="AlphaFoldDB" id="A0A8T4GV11"/>
<sequence length="106" mass="11141">MAPSLLTSFGFGPIAGCPAPLTLPHGLSGPLVIGDGFEFAESMFSLSITLPTLEVSSAWTLASWLFGIGLVNGFLERNRWHQPEVAICVLTEACKTVLDANCASSS</sequence>
<dbReference type="EMBL" id="JAGGKO010000005">
    <property type="protein sequence ID" value="MBP1955684.1"/>
    <property type="molecule type" value="Genomic_DNA"/>
</dbReference>
<evidence type="ECO:0000313" key="1">
    <source>
        <dbReference type="EMBL" id="MBP1955684.1"/>
    </source>
</evidence>
<dbReference type="Proteomes" id="UP000765891">
    <property type="component" value="Unassembled WGS sequence"/>
</dbReference>
<evidence type="ECO:0000313" key="2">
    <source>
        <dbReference type="Proteomes" id="UP000765891"/>
    </source>
</evidence>
<name>A0A8T4GV11_9EURY</name>
<comment type="caution">
    <text evidence="1">The sequence shown here is derived from an EMBL/GenBank/DDBJ whole genome shotgun (WGS) entry which is preliminary data.</text>
</comment>